<dbReference type="Proteomes" id="UP000785679">
    <property type="component" value="Unassembled WGS sequence"/>
</dbReference>
<comment type="caution">
    <text evidence="2">The sequence shown here is derived from an EMBL/GenBank/DDBJ whole genome shotgun (WGS) entry which is preliminary data.</text>
</comment>
<accession>A0A8J8T7T8</accession>
<evidence type="ECO:0000313" key="3">
    <source>
        <dbReference type="Proteomes" id="UP000785679"/>
    </source>
</evidence>
<evidence type="ECO:0000313" key="2">
    <source>
        <dbReference type="EMBL" id="TNV84513.1"/>
    </source>
</evidence>
<name>A0A8J8T7T8_HALGN</name>
<feature type="compositionally biased region" description="Polar residues" evidence="1">
    <location>
        <begin position="1"/>
        <end position="10"/>
    </location>
</feature>
<gene>
    <name evidence="2" type="ORF">FGO68_gene15346</name>
</gene>
<organism evidence="2 3">
    <name type="scientific">Halteria grandinella</name>
    <dbReference type="NCBI Taxonomy" id="5974"/>
    <lineage>
        <taxon>Eukaryota</taxon>
        <taxon>Sar</taxon>
        <taxon>Alveolata</taxon>
        <taxon>Ciliophora</taxon>
        <taxon>Intramacronucleata</taxon>
        <taxon>Spirotrichea</taxon>
        <taxon>Stichotrichia</taxon>
        <taxon>Sporadotrichida</taxon>
        <taxon>Halteriidae</taxon>
        <taxon>Halteria</taxon>
    </lineage>
</organism>
<evidence type="ECO:0000256" key="1">
    <source>
        <dbReference type="SAM" id="MobiDB-lite"/>
    </source>
</evidence>
<proteinExistence type="predicted"/>
<protein>
    <submittedName>
        <fullName evidence="2">Uncharacterized protein</fullName>
    </submittedName>
</protein>
<feature type="region of interest" description="Disordered" evidence="1">
    <location>
        <begin position="1"/>
        <end position="43"/>
    </location>
</feature>
<keyword evidence="3" id="KW-1185">Reference proteome</keyword>
<reference evidence="2" key="1">
    <citation type="submission" date="2019-06" db="EMBL/GenBank/DDBJ databases">
        <authorList>
            <person name="Zheng W."/>
        </authorList>
    </citation>
    <scope>NUCLEOTIDE SEQUENCE</scope>
    <source>
        <strain evidence="2">QDHG01</strain>
    </source>
</reference>
<dbReference type="EMBL" id="RRYP01002694">
    <property type="protein sequence ID" value="TNV84513.1"/>
    <property type="molecule type" value="Genomic_DNA"/>
</dbReference>
<dbReference type="AlphaFoldDB" id="A0A8J8T7T8"/>
<sequence>MLSNGNQSLKKNAAYQGKNSRRSKMKMSEQNNKISEMKTQHPYELAPIQKHRSLRVNYQFYLSLLPSTRAVVKNIILTSACTQTFAPFKKAESTKKGKLQYYMMHSQSTH</sequence>